<name>A0A9P0A322_BEMTA</name>
<dbReference type="PANTHER" id="PTHR46409:SF1">
    <property type="entry name" value="HTH PSQ-TYPE DOMAIN-CONTAINING PROTEIN"/>
    <property type="match status" value="1"/>
</dbReference>
<dbReference type="Proteomes" id="UP001152759">
    <property type="component" value="Chromosome 2"/>
</dbReference>
<evidence type="ECO:0000313" key="2">
    <source>
        <dbReference type="Proteomes" id="UP001152759"/>
    </source>
</evidence>
<reference evidence="1" key="1">
    <citation type="submission" date="2021-12" db="EMBL/GenBank/DDBJ databases">
        <authorList>
            <person name="King R."/>
        </authorList>
    </citation>
    <scope>NUCLEOTIDE SEQUENCE</scope>
</reference>
<sequence>MLADEDQIIKEEALACILKLCENTRKAGAVRKFRVPPVNFEETTYQELVDLNGCEIIEPPMLQFTSTEEIIKYVRTGVPLNIDFKHIPCHTQNVERTVQLVTEALRKCFSANSRDGCIRAKIELRLQMPVLDTKN</sequence>
<evidence type="ECO:0000313" key="1">
    <source>
        <dbReference type="EMBL" id="CAH0384704.1"/>
    </source>
</evidence>
<dbReference type="PANTHER" id="PTHR46409">
    <property type="entry name" value="HTH PSQ-TYPE DOMAIN-CONTAINING PROTEIN"/>
    <property type="match status" value="1"/>
</dbReference>
<protein>
    <submittedName>
        <fullName evidence="1">Uncharacterized protein</fullName>
    </submittedName>
</protein>
<proteinExistence type="predicted"/>
<organism evidence="1 2">
    <name type="scientific">Bemisia tabaci</name>
    <name type="common">Sweetpotato whitefly</name>
    <name type="synonym">Aleurodes tabaci</name>
    <dbReference type="NCBI Taxonomy" id="7038"/>
    <lineage>
        <taxon>Eukaryota</taxon>
        <taxon>Metazoa</taxon>
        <taxon>Ecdysozoa</taxon>
        <taxon>Arthropoda</taxon>
        <taxon>Hexapoda</taxon>
        <taxon>Insecta</taxon>
        <taxon>Pterygota</taxon>
        <taxon>Neoptera</taxon>
        <taxon>Paraneoptera</taxon>
        <taxon>Hemiptera</taxon>
        <taxon>Sternorrhyncha</taxon>
        <taxon>Aleyrodoidea</taxon>
        <taxon>Aleyrodidae</taxon>
        <taxon>Aleyrodinae</taxon>
        <taxon>Bemisia</taxon>
    </lineage>
</organism>
<dbReference type="AlphaFoldDB" id="A0A9P0A322"/>
<gene>
    <name evidence="1" type="ORF">BEMITA_LOCUS4002</name>
</gene>
<dbReference type="EMBL" id="OU963863">
    <property type="protein sequence ID" value="CAH0384704.1"/>
    <property type="molecule type" value="Genomic_DNA"/>
</dbReference>
<accession>A0A9P0A322</accession>
<keyword evidence="2" id="KW-1185">Reference proteome</keyword>